<dbReference type="Gene3D" id="3.90.1200.10">
    <property type="match status" value="1"/>
</dbReference>
<keyword evidence="4" id="KW-1185">Reference proteome</keyword>
<dbReference type="PANTHER" id="PTHR21310:SF57">
    <property type="entry name" value="BLR2944 PROTEIN"/>
    <property type="match status" value="1"/>
</dbReference>
<dbReference type="GO" id="GO:0016301">
    <property type="term" value="F:kinase activity"/>
    <property type="evidence" value="ECO:0007669"/>
    <property type="project" value="UniProtKB-KW"/>
</dbReference>
<evidence type="ECO:0000313" key="4">
    <source>
        <dbReference type="Proteomes" id="UP000628854"/>
    </source>
</evidence>
<proteinExistence type="predicted"/>
<evidence type="ECO:0000256" key="1">
    <source>
        <dbReference type="SAM" id="MobiDB-lite"/>
    </source>
</evidence>
<dbReference type="CDD" id="cd05154">
    <property type="entry name" value="ACAD10_11_N-like"/>
    <property type="match status" value="1"/>
</dbReference>
<dbReference type="EMBL" id="BMKF01000001">
    <property type="protein sequence ID" value="GGB58954.1"/>
    <property type="molecule type" value="Genomic_DNA"/>
</dbReference>
<dbReference type="PANTHER" id="PTHR21310">
    <property type="entry name" value="AMINOGLYCOSIDE PHOSPHOTRANSFERASE-RELATED-RELATED"/>
    <property type="match status" value="1"/>
</dbReference>
<evidence type="ECO:0000259" key="2">
    <source>
        <dbReference type="Pfam" id="PF01636"/>
    </source>
</evidence>
<reference evidence="4" key="1">
    <citation type="journal article" date="2019" name="Int. J. Syst. Evol. Microbiol.">
        <title>The Global Catalogue of Microorganisms (GCM) 10K type strain sequencing project: providing services to taxonomists for standard genome sequencing and annotation.</title>
        <authorList>
            <consortium name="The Broad Institute Genomics Platform"/>
            <consortium name="The Broad Institute Genome Sequencing Center for Infectious Disease"/>
            <person name="Wu L."/>
            <person name="Ma J."/>
        </authorList>
    </citation>
    <scope>NUCLEOTIDE SEQUENCE [LARGE SCALE GENOMIC DNA]</scope>
    <source>
        <strain evidence="4">CGMCC 1.15928</strain>
    </source>
</reference>
<protein>
    <submittedName>
        <fullName evidence="3">Tyrosine protein kinase:aminoglycoside phosphotransferase</fullName>
    </submittedName>
</protein>
<accession>A0ABQ1J4Z6</accession>
<keyword evidence="3" id="KW-0808">Transferase</keyword>
<dbReference type="InterPro" id="IPR051678">
    <property type="entry name" value="AGP_Transferase"/>
</dbReference>
<dbReference type="Proteomes" id="UP000628854">
    <property type="component" value="Unassembled WGS sequence"/>
</dbReference>
<name>A0ABQ1J4Z6_9PROT</name>
<evidence type="ECO:0000313" key="3">
    <source>
        <dbReference type="EMBL" id="GGB58954.1"/>
    </source>
</evidence>
<dbReference type="InterPro" id="IPR002575">
    <property type="entry name" value="Aminoglycoside_PTrfase"/>
</dbReference>
<sequence>MSLTGTDSPPDIILRRSPAATATTPESNAIGLSNEAQLIAKAAEVGVPVPKVLYVLEECDGLGEGFFMSRVSGETIARRILRDERFGQARAALPGQCGTALAGIHSISPTGIEALKVSGGLDQLKRYDETYQTTGIRRPVFDLAVVWLQDNAPKPLPPVLVHGDFRLGNIMVDETGLASVLDWELAHLGDPREDIAWMCVNSWRFGQSENRLGGFGDVEALLSAYAEAGGASFTPADIDWWEILGSLKWGIMCMMMYESYRSGAAPNVERAAIGRRVSETEIDLMNLLEKQ</sequence>
<feature type="region of interest" description="Disordered" evidence="1">
    <location>
        <begin position="1"/>
        <end position="26"/>
    </location>
</feature>
<feature type="domain" description="Aminoglycoside phosphotransferase" evidence="2">
    <location>
        <begin position="6"/>
        <end position="219"/>
    </location>
</feature>
<dbReference type="Pfam" id="PF01636">
    <property type="entry name" value="APH"/>
    <property type="match status" value="1"/>
</dbReference>
<organism evidence="3 4">
    <name type="scientific">Henriciella pelagia</name>
    <dbReference type="NCBI Taxonomy" id="1977912"/>
    <lineage>
        <taxon>Bacteria</taxon>
        <taxon>Pseudomonadati</taxon>
        <taxon>Pseudomonadota</taxon>
        <taxon>Alphaproteobacteria</taxon>
        <taxon>Hyphomonadales</taxon>
        <taxon>Hyphomonadaceae</taxon>
        <taxon>Henriciella</taxon>
    </lineage>
</organism>
<dbReference type="InterPro" id="IPR011009">
    <property type="entry name" value="Kinase-like_dom_sf"/>
</dbReference>
<gene>
    <name evidence="3" type="ORF">GCM10011503_04210</name>
</gene>
<comment type="caution">
    <text evidence="3">The sequence shown here is derived from an EMBL/GenBank/DDBJ whole genome shotgun (WGS) entry which is preliminary data.</text>
</comment>
<keyword evidence="3" id="KW-0418">Kinase</keyword>
<dbReference type="InterPro" id="IPR041726">
    <property type="entry name" value="ACAD10_11_N"/>
</dbReference>
<dbReference type="SUPFAM" id="SSF56112">
    <property type="entry name" value="Protein kinase-like (PK-like)"/>
    <property type="match status" value="1"/>
</dbReference>